<evidence type="ECO:0000313" key="2">
    <source>
        <dbReference type="Proteomes" id="UP000503144"/>
    </source>
</evidence>
<dbReference type="EMBL" id="CP051204">
    <property type="protein sequence ID" value="QJB39744.1"/>
    <property type="molecule type" value="Genomic_DNA"/>
</dbReference>
<gene>
    <name evidence="1" type="ORF">HF324_18520</name>
</gene>
<sequence length="77" mass="8702">MNKLPKSFTTRSGDQVLIHQLSEKAVKLEILIPGQQSEEIIFSEEVSPNVKDGHVFWSFKQHEALVGLFQIMAGHLN</sequence>
<name>A0ABX6LHZ6_9BACT</name>
<evidence type="ECO:0000313" key="1">
    <source>
        <dbReference type="EMBL" id="QJB39744.1"/>
    </source>
</evidence>
<dbReference type="RefSeq" id="WP_168861342.1">
    <property type="nucleotide sequence ID" value="NZ_CP051204.2"/>
</dbReference>
<proteinExistence type="predicted"/>
<keyword evidence="2" id="KW-1185">Reference proteome</keyword>
<protein>
    <submittedName>
        <fullName evidence="1">Uncharacterized protein</fullName>
    </submittedName>
</protein>
<organism evidence="1 2">
    <name type="scientific">Chitinophaga oryzae</name>
    <dbReference type="NCBI Taxonomy" id="2725414"/>
    <lineage>
        <taxon>Bacteria</taxon>
        <taxon>Pseudomonadati</taxon>
        <taxon>Bacteroidota</taxon>
        <taxon>Chitinophagia</taxon>
        <taxon>Chitinophagales</taxon>
        <taxon>Chitinophagaceae</taxon>
        <taxon>Chitinophaga</taxon>
    </lineage>
</organism>
<accession>A0ABX6LHZ6</accession>
<dbReference type="Proteomes" id="UP000503144">
    <property type="component" value="Chromosome"/>
</dbReference>
<reference evidence="1" key="1">
    <citation type="submission" date="2020-09" db="EMBL/GenBank/DDBJ databases">
        <authorList>
            <person name="Kittiwongwattana C."/>
        </authorList>
    </citation>
    <scope>NUCLEOTIDE SEQUENCE</scope>
    <source>
        <strain evidence="1">1303</strain>
    </source>
</reference>